<dbReference type="EC" id="3.6.1.17" evidence="5"/>
<organism evidence="5 6">
    <name type="scientific">Prochlorococcus marinus (strain MIT 9303)</name>
    <dbReference type="NCBI Taxonomy" id="59922"/>
    <lineage>
        <taxon>Bacteria</taxon>
        <taxon>Bacillati</taxon>
        <taxon>Cyanobacteriota</taxon>
        <taxon>Cyanophyceae</taxon>
        <taxon>Synechococcales</taxon>
        <taxon>Prochlorococcaceae</taxon>
        <taxon>Prochlorococcus</taxon>
    </lineage>
</organism>
<dbReference type="InterPro" id="IPR011146">
    <property type="entry name" value="HIT-like"/>
</dbReference>
<proteinExistence type="predicted"/>
<evidence type="ECO:0000256" key="1">
    <source>
        <dbReference type="PIRSR" id="PIRSR601310-1"/>
    </source>
</evidence>
<dbReference type="GO" id="GO:0004697">
    <property type="term" value="F:diacylglycerol-dependent serine/threonine kinase activity"/>
    <property type="evidence" value="ECO:0007669"/>
    <property type="project" value="UniProtKB-EC"/>
</dbReference>
<dbReference type="InterPro" id="IPR019808">
    <property type="entry name" value="Histidine_triad_CS"/>
</dbReference>
<name>A2C6F7_PROM3</name>
<dbReference type="InterPro" id="IPR001310">
    <property type="entry name" value="Histidine_triad_HIT"/>
</dbReference>
<dbReference type="STRING" id="59922.P9303_03141"/>
<dbReference type="HOGENOM" id="CLU_056776_8_0_3"/>
<reference evidence="5 6" key="1">
    <citation type="journal article" date="2007" name="PLoS Genet.">
        <title>Patterns and implications of gene gain and loss in the evolution of Prochlorococcus.</title>
        <authorList>
            <person name="Kettler G.C."/>
            <person name="Martiny A.C."/>
            <person name="Huang K."/>
            <person name="Zucker J."/>
            <person name="Coleman M.L."/>
            <person name="Rodrigue S."/>
            <person name="Chen F."/>
            <person name="Lapidus A."/>
            <person name="Ferriera S."/>
            <person name="Johnson J."/>
            <person name="Steglich C."/>
            <person name="Church G.M."/>
            <person name="Richardson P."/>
            <person name="Chisholm S.W."/>
        </authorList>
    </citation>
    <scope>NUCLEOTIDE SEQUENCE [LARGE SCALE GENOMIC DNA]</scope>
    <source>
        <strain evidence="5 6">MIT 9303</strain>
    </source>
</reference>
<gene>
    <name evidence="5" type="primary">hit</name>
    <name evidence="5" type="ordered locus">P9303_03141</name>
</gene>
<dbReference type="InterPro" id="IPR036265">
    <property type="entry name" value="HIT-like_sf"/>
</dbReference>
<dbReference type="FunFam" id="3.30.428.10:FF:000005">
    <property type="entry name" value="Histidine triad nucleotide-binding protein 1"/>
    <property type="match status" value="1"/>
</dbReference>
<dbReference type="GO" id="GO:0004081">
    <property type="term" value="F:bis(5'-nucleosyl)-tetraphosphatase (asymmetrical) activity"/>
    <property type="evidence" value="ECO:0007669"/>
    <property type="project" value="UniProtKB-EC"/>
</dbReference>
<dbReference type="CDD" id="cd01276">
    <property type="entry name" value="PKCI_related"/>
    <property type="match status" value="1"/>
</dbReference>
<dbReference type="EMBL" id="CP000554">
    <property type="protein sequence ID" value="ABM77067.1"/>
    <property type="molecule type" value="Genomic_DNA"/>
</dbReference>
<dbReference type="SUPFAM" id="SSF54197">
    <property type="entry name" value="HIT-like"/>
    <property type="match status" value="1"/>
</dbReference>
<keyword evidence="5" id="KW-0378">Hydrolase</keyword>
<keyword evidence="5" id="KW-0808">Transferase</keyword>
<dbReference type="EC" id="2.7.11.13" evidence="5"/>
<dbReference type="PROSITE" id="PS00892">
    <property type="entry name" value="HIT_1"/>
    <property type="match status" value="1"/>
</dbReference>
<evidence type="ECO:0000256" key="2">
    <source>
        <dbReference type="PIRSR" id="PIRSR601310-3"/>
    </source>
</evidence>
<dbReference type="Pfam" id="PF01230">
    <property type="entry name" value="HIT"/>
    <property type="match status" value="1"/>
</dbReference>
<accession>A2C6F7</accession>
<feature type="active site" description="Tele-AMP-histidine intermediate" evidence="1">
    <location>
        <position position="132"/>
    </location>
</feature>
<dbReference type="KEGG" id="pmf:P9303_03141"/>
<feature type="short sequence motif" description="Histidine triad motif" evidence="2 3">
    <location>
        <begin position="130"/>
        <end position="134"/>
    </location>
</feature>
<evidence type="ECO:0000313" key="6">
    <source>
        <dbReference type="Proteomes" id="UP000002274"/>
    </source>
</evidence>
<dbReference type="PRINTS" id="PR00332">
    <property type="entry name" value="HISTRIAD"/>
</dbReference>
<evidence type="ECO:0000313" key="5">
    <source>
        <dbReference type="EMBL" id="ABM77067.1"/>
    </source>
</evidence>
<dbReference type="PROSITE" id="PS51084">
    <property type="entry name" value="HIT_2"/>
    <property type="match status" value="1"/>
</dbReference>
<evidence type="ECO:0000259" key="4">
    <source>
        <dbReference type="PROSITE" id="PS51084"/>
    </source>
</evidence>
<dbReference type="PANTHER" id="PTHR23089">
    <property type="entry name" value="HISTIDINE TRIAD HIT PROTEIN"/>
    <property type="match status" value="1"/>
</dbReference>
<dbReference type="AlphaFoldDB" id="A2C6F7"/>
<dbReference type="Proteomes" id="UP000002274">
    <property type="component" value="Chromosome"/>
</dbReference>
<evidence type="ECO:0000256" key="3">
    <source>
        <dbReference type="PROSITE-ProRule" id="PRU00464"/>
    </source>
</evidence>
<feature type="domain" description="HIT" evidence="4">
    <location>
        <begin position="39"/>
        <end position="146"/>
    </location>
</feature>
<protein>
    <submittedName>
        <fullName evidence="5">HIT (Histidine triad) family protein</fullName>
        <ecNumber evidence="5">2.7.11.13</ecNumber>
        <ecNumber evidence="5">3.6.1.17</ecNumber>
    </submittedName>
</protein>
<sequence length="146" mass="16010">MPCREPLRQRASICNQTVHGFHAPAVPSSDCDSMAGDTIFGQMLRGEIPCDEVYRDERCLAFRDIQPQAPVHVLVIPRKPLESLRAADSTDSELLGHLLLVAARVAKQEGLDDFRTVINSGLEAGQTVFHLHVHVIGGRPLAWPPG</sequence>
<dbReference type="Gene3D" id="3.30.428.10">
    <property type="entry name" value="HIT-like"/>
    <property type="match status" value="1"/>
</dbReference>